<dbReference type="GO" id="GO:0016020">
    <property type="term" value="C:membrane"/>
    <property type="evidence" value="ECO:0007669"/>
    <property type="project" value="UniProtKB-SubCell"/>
</dbReference>
<feature type="transmembrane region" description="Helical" evidence="8">
    <location>
        <begin position="337"/>
        <end position="359"/>
    </location>
</feature>
<evidence type="ECO:0000256" key="4">
    <source>
        <dbReference type="ARBA" id="ARBA00022856"/>
    </source>
</evidence>
<evidence type="ECO:0000313" key="12">
    <source>
        <dbReference type="RefSeq" id="XP_022099274.1"/>
    </source>
</evidence>
<dbReference type="Pfam" id="PF00854">
    <property type="entry name" value="PTR2"/>
    <property type="match status" value="1"/>
</dbReference>
<keyword evidence="5 8" id="KW-1133">Transmembrane helix</keyword>
<keyword evidence="4" id="KW-0813">Transport</keyword>
<feature type="transmembrane region" description="Helical" evidence="8">
    <location>
        <begin position="107"/>
        <end position="127"/>
    </location>
</feature>
<evidence type="ECO:0000256" key="7">
    <source>
        <dbReference type="SAM" id="MobiDB-lite"/>
    </source>
</evidence>
<evidence type="ECO:0000256" key="8">
    <source>
        <dbReference type="SAM" id="Phobius"/>
    </source>
</evidence>
<keyword evidence="4" id="KW-0653">Protein transport</keyword>
<comment type="subcellular location">
    <subcellularLocation>
        <location evidence="1">Membrane</location>
        <topology evidence="1">Multi-pass membrane protein</topology>
    </subcellularLocation>
</comment>
<feature type="region of interest" description="Disordered" evidence="7">
    <location>
        <begin position="540"/>
        <end position="571"/>
    </location>
</feature>
<proteinExistence type="inferred from homology"/>
<reference evidence="10 11" key="1">
    <citation type="submission" date="2025-04" db="UniProtKB">
        <authorList>
            <consortium name="RefSeq"/>
        </authorList>
    </citation>
    <scope>IDENTIFICATION</scope>
</reference>
<protein>
    <submittedName>
        <fullName evidence="10 11">Solute carrier family 15 member 4-like</fullName>
    </submittedName>
</protein>
<sequence>MELNPVEDDESKRNGERTASVEVDTPAPTKSFGFQRDRLGVVLCILFCELCERLTYYSVAGNLVLYCTNVLKFTSAEATTIALIFTGTSYFVPVIGGWIADTVAGKFNAILGAALIYCVGTTLLPIVSIDYTKYGAHLGLTNSQHRGFFLFSIAVIAIGTGGIKSNVGPFGAQQLDDLGEGPVKSFFNWFYWFINVGSAVSFSVVVYVQQNIGFDVGFAIPAISMILAIITLLIGRKWYRMRAPEGSVFTTVAKIIWEAFTRLRQPNTRKDQMTSWLDRAKQSFGGHFPDVKVNEVKALGRIVPVFLVIIFYWTVYVQNSTTFLLQGERMRLAYSGFTVPVAAINLVNIGIILVLIPFVDRVFYPFMARIGYPLTKLKRIGIGMVLIVLAMVLAAGIEFARKASIEEYGYFKQEVANKVLNASYLSVFAQIPQYTLIGASEVFTIITGLEFAYSESPESMQGVIMGLFLLTFGLGSYVGSLLVTIANAITSGAEWIPNEVNYGHLEYYFLLLATIMTLGFVCFLLISRSYVYVKDTELGRPPDSDCENSHRGIRQSNPKETTPLLSDTGMV</sequence>
<feature type="transmembrane region" description="Helical" evidence="8">
    <location>
        <begin position="79"/>
        <end position="100"/>
    </location>
</feature>
<dbReference type="GO" id="GO:0015833">
    <property type="term" value="P:peptide transport"/>
    <property type="evidence" value="ECO:0007669"/>
    <property type="project" value="UniProtKB-KW"/>
</dbReference>
<feature type="compositionally biased region" description="Polar residues" evidence="7">
    <location>
        <begin position="554"/>
        <end position="565"/>
    </location>
</feature>
<dbReference type="Gene3D" id="1.20.1250.20">
    <property type="entry name" value="MFS general substrate transporter like domains"/>
    <property type="match status" value="1"/>
</dbReference>
<feature type="transmembrane region" description="Helical" evidence="8">
    <location>
        <begin position="186"/>
        <end position="208"/>
    </location>
</feature>
<dbReference type="PANTHER" id="PTHR11654">
    <property type="entry name" value="OLIGOPEPTIDE TRANSPORTER-RELATED"/>
    <property type="match status" value="1"/>
</dbReference>
<evidence type="ECO:0000256" key="6">
    <source>
        <dbReference type="ARBA" id="ARBA00023136"/>
    </source>
</evidence>
<feature type="transmembrane region" description="Helical" evidence="8">
    <location>
        <begin position="214"/>
        <end position="234"/>
    </location>
</feature>
<feature type="transmembrane region" description="Helical" evidence="8">
    <location>
        <begin position="507"/>
        <end position="526"/>
    </location>
</feature>
<dbReference type="KEGG" id="aplc:110983913"/>
<evidence type="ECO:0000256" key="2">
    <source>
        <dbReference type="ARBA" id="ARBA00005982"/>
    </source>
</evidence>
<keyword evidence="4" id="KW-0571">Peptide transport</keyword>
<dbReference type="GeneID" id="110983913"/>
<dbReference type="OMA" id="RETSGKW"/>
<evidence type="ECO:0000313" key="11">
    <source>
        <dbReference type="RefSeq" id="XP_022099273.1"/>
    </source>
</evidence>
<dbReference type="RefSeq" id="XP_022099273.1">
    <property type="nucleotide sequence ID" value="XM_022243581.1"/>
</dbReference>
<comment type="similarity">
    <text evidence="2">Belongs to the major facilitator superfamily. Proton-dependent oligopeptide transporter (POT/PTR) (TC 2.A.17) family.</text>
</comment>
<dbReference type="InterPro" id="IPR000109">
    <property type="entry name" value="POT_fam"/>
</dbReference>
<dbReference type="RefSeq" id="XP_022099272.1">
    <property type="nucleotide sequence ID" value="XM_022243580.1"/>
</dbReference>
<feature type="region of interest" description="Disordered" evidence="7">
    <location>
        <begin position="1"/>
        <end position="22"/>
    </location>
</feature>
<feature type="transmembrane region" description="Helical" evidence="8">
    <location>
        <begin position="298"/>
        <end position="317"/>
    </location>
</feature>
<dbReference type="Proteomes" id="UP000694845">
    <property type="component" value="Unplaced"/>
</dbReference>
<dbReference type="OrthoDB" id="8904098at2759"/>
<dbReference type="SUPFAM" id="SSF103473">
    <property type="entry name" value="MFS general substrate transporter"/>
    <property type="match status" value="1"/>
</dbReference>
<dbReference type="AlphaFoldDB" id="A0A8B7Z0Z1"/>
<keyword evidence="6 8" id="KW-0472">Membrane</keyword>
<feature type="transmembrane region" description="Helical" evidence="8">
    <location>
        <begin position="380"/>
        <end position="400"/>
    </location>
</feature>
<dbReference type="GO" id="GO:0022857">
    <property type="term" value="F:transmembrane transporter activity"/>
    <property type="evidence" value="ECO:0007669"/>
    <property type="project" value="InterPro"/>
</dbReference>
<feature type="transmembrane region" description="Helical" evidence="8">
    <location>
        <begin position="147"/>
        <end position="165"/>
    </location>
</feature>
<evidence type="ECO:0000313" key="9">
    <source>
        <dbReference type="Proteomes" id="UP000694845"/>
    </source>
</evidence>
<feature type="transmembrane region" description="Helical" evidence="8">
    <location>
        <begin position="434"/>
        <end position="453"/>
    </location>
</feature>
<organism evidence="9 12">
    <name type="scientific">Acanthaster planci</name>
    <name type="common">Crown-of-thorns starfish</name>
    <dbReference type="NCBI Taxonomy" id="133434"/>
    <lineage>
        <taxon>Eukaryota</taxon>
        <taxon>Metazoa</taxon>
        <taxon>Echinodermata</taxon>
        <taxon>Eleutherozoa</taxon>
        <taxon>Asterozoa</taxon>
        <taxon>Asteroidea</taxon>
        <taxon>Valvatacea</taxon>
        <taxon>Valvatida</taxon>
        <taxon>Acanthasteridae</taxon>
        <taxon>Acanthaster</taxon>
    </lineage>
</organism>
<name>A0A8B7Z0Z1_ACAPL</name>
<keyword evidence="3 8" id="KW-0812">Transmembrane</keyword>
<dbReference type="InterPro" id="IPR036259">
    <property type="entry name" value="MFS_trans_sf"/>
</dbReference>
<evidence type="ECO:0000256" key="1">
    <source>
        <dbReference type="ARBA" id="ARBA00004141"/>
    </source>
</evidence>
<feature type="compositionally biased region" description="Basic and acidic residues" evidence="7">
    <location>
        <begin position="540"/>
        <end position="550"/>
    </location>
</feature>
<gene>
    <name evidence="10 11 12" type="primary">LOC110983913</name>
</gene>
<keyword evidence="9" id="KW-1185">Reference proteome</keyword>
<evidence type="ECO:0000256" key="5">
    <source>
        <dbReference type="ARBA" id="ARBA00022989"/>
    </source>
</evidence>
<accession>A0A8B7Z0Z1</accession>
<evidence type="ECO:0000313" key="10">
    <source>
        <dbReference type="RefSeq" id="XP_022099272.1"/>
    </source>
</evidence>
<feature type="transmembrane region" description="Helical" evidence="8">
    <location>
        <begin position="465"/>
        <end position="487"/>
    </location>
</feature>
<evidence type="ECO:0000256" key="3">
    <source>
        <dbReference type="ARBA" id="ARBA00022692"/>
    </source>
</evidence>
<dbReference type="RefSeq" id="XP_022099274.1">
    <property type="nucleotide sequence ID" value="XM_022243582.1"/>
</dbReference>